<dbReference type="EMBL" id="JAABOE010000085">
    <property type="protein sequence ID" value="KAF3168511.1"/>
    <property type="molecule type" value="Genomic_DNA"/>
</dbReference>
<protein>
    <submittedName>
        <fullName evidence="2">Uncharacterized protein</fullName>
    </submittedName>
</protein>
<sequence length="104" mass="11988">MISEDPYGHPLDFTAAPPDPLYPENITRQSAFGTFLEQSDWMEKSQDEDYNKAWLIKAGLDDVIEVSMFHEMFSHYRDGVQKLSICSAKASLAKYFLEKSFKRS</sequence>
<feature type="region of interest" description="Disordered" evidence="1">
    <location>
        <begin position="1"/>
        <end position="22"/>
    </location>
</feature>
<dbReference type="AlphaFoldDB" id="A0A7C8PHU2"/>
<organism evidence="2 3">
    <name type="scientific">Orbilia oligospora</name>
    <name type="common">Nematode-trapping fungus</name>
    <name type="synonym">Arthrobotrys oligospora</name>
    <dbReference type="NCBI Taxonomy" id="2813651"/>
    <lineage>
        <taxon>Eukaryota</taxon>
        <taxon>Fungi</taxon>
        <taxon>Dikarya</taxon>
        <taxon>Ascomycota</taxon>
        <taxon>Pezizomycotina</taxon>
        <taxon>Orbiliomycetes</taxon>
        <taxon>Orbiliales</taxon>
        <taxon>Orbiliaceae</taxon>
        <taxon>Orbilia</taxon>
    </lineage>
</organism>
<accession>A0A7C8PHU2</accession>
<evidence type="ECO:0000256" key="1">
    <source>
        <dbReference type="SAM" id="MobiDB-lite"/>
    </source>
</evidence>
<proteinExistence type="predicted"/>
<dbReference type="Proteomes" id="UP000479691">
    <property type="component" value="Unassembled WGS sequence"/>
</dbReference>
<name>A0A7C8PHU2_ORBOL</name>
<gene>
    <name evidence="2" type="ORF">TWF788_010864</name>
</gene>
<comment type="caution">
    <text evidence="2">The sequence shown here is derived from an EMBL/GenBank/DDBJ whole genome shotgun (WGS) entry which is preliminary data.</text>
</comment>
<evidence type="ECO:0000313" key="3">
    <source>
        <dbReference type="Proteomes" id="UP000479691"/>
    </source>
</evidence>
<reference evidence="2 3" key="1">
    <citation type="submission" date="2019-06" db="EMBL/GenBank/DDBJ databases">
        <authorList>
            <person name="Palmer J.M."/>
        </authorList>
    </citation>
    <scope>NUCLEOTIDE SEQUENCE [LARGE SCALE GENOMIC DNA]</scope>
    <source>
        <strain evidence="2 3">TWF788</strain>
    </source>
</reference>
<evidence type="ECO:0000313" key="2">
    <source>
        <dbReference type="EMBL" id="KAF3168511.1"/>
    </source>
</evidence>